<reference evidence="2 3" key="1">
    <citation type="submission" date="2018-12" db="EMBL/GenBank/DDBJ databases">
        <authorList>
            <consortium name="Pathogen Informatics"/>
        </authorList>
    </citation>
    <scope>NUCLEOTIDE SEQUENCE [LARGE SCALE GENOMIC DNA]</scope>
    <source>
        <strain evidence="2 3">NCTC12742</strain>
    </source>
</reference>
<dbReference type="EMBL" id="LR134533">
    <property type="protein sequence ID" value="VEJ50398.1"/>
    <property type="molecule type" value="Genomic_DNA"/>
</dbReference>
<evidence type="ECO:0000313" key="3">
    <source>
        <dbReference type="Proteomes" id="UP000272771"/>
    </source>
</evidence>
<name>A0A448VKW2_9NEIS</name>
<dbReference type="Gene3D" id="3.10.20.10">
    <property type="match status" value="2"/>
</dbReference>
<accession>A0A448VKW2</accession>
<keyword evidence="3" id="KW-1185">Reference proteome</keyword>
<evidence type="ECO:0000259" key="1">
    <source>
        <dbReference type="Pfam" id="PF07566"/>
    </source>
</evidence>
<proteinExistence type="predicted"/>
<organism evidence="2 3">
    <name type="scientific">Neisseria weaveri</name>
    <dbReference type="NCBI Taxonomy" id="28091"/>
    <lineage>
        <taxon>Bacteria</taxon>
        <taxon>Pseudomonadati</taxon>
        <taxon>Pseudomonadota</taxon>
        <taxon>Betaproteobacteria</taxon>
        <taxon>Neisseriales</taxon>
        <taxon>Neisseriaceae</taxon>
        <taxon>Neisseria</taxon>
    </lineage>
</organism>
<protein>
    <submittedName>
        <fullName evidence="2">Domain of Uncharacterized Function (DUF1543)</fullName>
    </submittedName>
</protein>
<gene>
    <name evidence="2" type="ORF">NCTC12742_00670</name>
</gene>
<dbReference type="OrthoDB" id="850243at2"/>
<dbReference type="Pfam" id="PF07566">
    <property type="entry name" value="DUF1543"/>
    <property type="match status" value="2"/>
</dbReference>
<feature type="domain" description="DUF1543" evidence="1">
    <location>
        <begin position="91"/>
        <end position="135"/>
    </location>
</feature>
<dbReference type="RefSeq" id="WP_004282743.1">
    <property type="nucleotide sequence ID" value="NZ_CAUJRG010000002.1"/>
</dbReference>
<feature type="domain" description="DUF1543" evidence="1">
    <location>
        <begin position="16"/>
        <end position="67"/>
    </location>
</feature>
<dbReference type="AlphaFoldDB" id="A0A448VKW2"/>
<sequence>MKQLYMFYLGGNAGRSNIEVHDVQFAVCSDYREALPALKAAWFGDADKIHIDGWQTVGWADGYDVRLSDRPSENQARLYFVNVGGYIKNSLAEAHAFGLFVAESPAEAKQKALKSLLPDYCQQHKDNLKDVDNLLELSEVGGLHIHLVPNPDGKPDEIGFQGYMPI</sequence>
<dbReference type="KEGG" id="nwe:SAMEA3174300_1291"/>
<dbReference type="STRING" id="28091.SAMEA3174300_01291"/>
<dbReference type="Proteomes" id="UP000272771">
    <property type="component" value="Chromosome"/>
</dbReference>
<evidence type="ECO:0000313" key="2">
    <source>
        <dbReference type="EMBL" id="VEJ50398.1"/>
    </source>
</evidence>
<dbReference type="InterPro" id="IPR011440">
    <property type="entry name" value="DUF1543"/>
</dbReference>